<dbReference type="GO" id="GO:0016833">
    <property type="term" value="F:oxo-acid-lyase activity"/>
    <property type="evidence" value="ECO:0007669"/>
    <property type="project" value="UniProtKB-ARBA"/>
</dbReference>
<dbReference type="PANTHER" id="PTHR42905:SF5">
    <property type="entry name" value="CARBOXYVINYL-CARBOXYPHOSPHONATE PHOSPHORYLMUTASE, CHLOROPLASTIC"/>
    <property type="match status" value="1"/>
</dbReference>
<dbReference type="PROSITE" id="PS00161">
    <property type="entry name" value="ISOCITRATE_LYASE"/>
    <property type="match status" value="1"/>
</dbReference>
<dbReference type="OrthoDB" id="9771433at2"/>
<gene>
    <name evidence="1" type="ORF">SAMN04488135_12371</name>
</gene>
<dbReference type="PANTHER" id="PTHR42905">
    <property type="entry name" value="PHOSPHOENOLPYRUVATE CARBOXYLASE"/>
    <property type="match status" value="1"/>
</dbReference>
<organism evidence="1 2">
    <name type="scientific">Pollutimonas bauzanensis</name>
    <dbReference type="NCBI Taxonomy" id="658167"/>
    <lineage>
        <taxon>Bacteria</taxon>
        <taxon>Pseudomonadati</taxon>
        <taxon>Pseudomonadota</taxon>
        <taxon>Betaproteobacteria</taxon>
        <taxon>Burkholderiales</taxon>
        <taxon>Alcaligenaceae</taxon>
        <taxon>Pollutimonas</taxon>
    </lineage>
</organism>
<evidence type="ECO:0000313" key="1">
    <source>
        <dbReference type="EMBL" id="SHI42293.1"/>
    </source>
</evidence>
<dbReference type="InterPro" id="IPR018523">
    <property type="entry name" value="Isocitrate_lyase_ph_CS"/>
</dbReference>
<keyword evidence="1" id="KW-0670">Pyruvate</keyword>
<sequence length="315" mass="34066">MTKARQLRDAIHAPEILALPGVYDGFSTRLVEYSGFKSAFITGSGVSEARIGQPDVGIMGLEENVAAARAIAACSDLALLADGDTGYGNAINAYHTVRAFERAGAAGLMLEDQVWPKRCGHMRGKEVIPLEEMVEKIHAACEARADKDFVIKSRTDTLATDGVDEVIRRLNAYAEAGADLLFADALLTREQISTVARHISKPLCVNMGFGIRQRSTTPLLSAAELQELGVAVVIFPRLLTSCALMGMKNGLALLQQSLDSGKAVDRPDATVTFEELNEIMGMREVQSLEDRYLTKAQKQAKYHGEASSPVAQRQA</sequence>
<protein>
    <submittedName>
        <fullName evidence="1">Phosphoenolpyruvate phosphomutase</fullName>
    </submittedName>
</protein>
<accession>A0A1M6B1C5</accession>
<dbReference type="AlphaFoldDB" id="A0A1M6B1C5"/>
<dbReference type="RefSeq" id="WP_073109909.1">
    <property type="nucleotide sequence ID" value="NZ_FQXE01000023.1"/>
</dbReference>
<evidence type="ECO:0000313" key="2">
    <source>
        <dbReference type="Proteomes" id="UP000184226"/>
    </source>
</evidence>
<keyword evidence="2" id="KW-1185">Reference proteome</keyword>
<dbReference type="Pfam" id="PF13714">
    <property type="entry name" value="PEP_mutase"/>
    <property type="match status" value="1"/>
</dbReference>
<dbReference type="Proteomes" id="UP000184226">
    <property type="component" value="Unassembled WGS sequence"/>
</dbReference>
<proteinExistence type="predicted"/>
<reference evidence="1 2" key="1">
    <citation type="submission" date="2016-11" db="EMBL/GenBank/DDBJ databases">
        <authorList>
            <person name="Jaros S."/>
            <person name="Januszkiewicz K."/>
            <person name="Wedrychowicz H."/>
        </authorList>
    </citation>
    <scope>NUCLEOTIDE SEQUENCE [LARGE SCALE GENOMIC DNA]</scope>
    <source>
        <strain evidence="1 2">CGMCC 1.10190</strain>
    </source>
</reference>
<dbReference type="EMBL" id="FQXE01000023">
    <property type="protein sequence ID" value="SHI42293.1"/>
    <property type="molecule type" value="Genomic_DNA"/>
</dbReference>
<dbReference type="CDD" id="cd00377">
    <property type="entry name" value="ICL_PEPM"/>
    <property type="match status" value="1"/>
</dbReference>
<dbReference type="InterPro" id="IPR040442">
    <property type="entry name" value="Pyrv_kinase-like_dom_sf"/>
</dbReference>
<name>A0A1M6B1C5_9BURK</name>
<dbReference type="SUPFAM" id="SSF51621">
    <property type="entry name" value="Phosphoenolpyruvate/pyruvate domain"/>
    <property type="match status" value="1"/>
</dbReference>
<dbReference type="InterPro" id="IPR039556">
    <property type="entry name" value="ICL/PEPM"/>
</dbReference>
<dbReference type="Gene3D" id="3.20.20.60">
    <property type="entry name" value="Phosphoenolpyruvate-binding domains"/>
    <property type="match status" value="1"/>
</dbReference>
<dbReference type="InterPro" id="IPR015813">
    <property type="entry name" value="Pyrv/PenolPyrv_kinase-like_dom"/>
</dbReference>
<dbReference type="STRING" id="658167.SAMN04488135_12371"/>